<dbReference type="OrthoDB" id="86217at2157"/>
<dbReference type="Pfam" id="PF04122">
    <property type="entry name" value="CW_binding_2"/>
    <property type="match status" value="1"/>
</dbReference>
<dbReference type="PANTHER" id="PTHR30032">
    <property type="entry name" value="N-ACETYLMURAMOYL-L-ALANINE AMIDASE-RELATED"/>
    <property type="match status" value="1"/>
</dbReference>
<reference evidence="1" key="1">
    <citation type="submission" date="2007-06" db="EMBL/GenBank/DDBJ databases">
        <title>Complete sequence of Methanococcus aeolicus Nankai-3.</title>
        <authorList>
            <consortium name="US DOE Joint Genome Institute"/>
            <person name="Copeland A."/>
            <person name="Lucas S."/>
            <person name="Lapidus A."/>
            <person name="Barry K."/>
            <person name="Glavina del Rio T."/>
            <person name="Dalin E."/>
            <person name="Tice H."/>
            <person name="Pitluck S."/>
            <person name="Chain P."/>
            <person name="Malfatti S."/>
            <person name="Shin M."/>
            <person name="Vergez L."/>
            <person name="Schmutz J."/>
            <person name="Larimer F."/>
            <person name="Land M."/>
            <person name="Hauser L."/>
            <person name="Kyrpides N."/>
            <person name="Lykidis A."/>
            <person name="Sieprawska-Lupa M."/>
            <person name="Whitman W.B."/>
            <person name="Richardson P."/>
        </authorList>
    </citation>
    <scope>NUCLEOTIDE SEQUENCE [LARGE SCALE GENOMIC DNA]</scope>
    <source>
        <strain evidence="1">Nankai-3</strain>
    </source>
</reference>
<dbReference type="eggNOG" id="arCOG00395">
    <property type="taxonomic scope" value="Archaea"/>
</dbReference>
<name>A6UV82_META3</name>
<dbReference type="RefSeq" id="WP_011973536.1">
    <property type="nucleotide sequence ID" value="NC_009635.1"/>
</dbReference>
<dbReference type="GeneID" id="5327066"/>
<dbReference type="PANTHER" id="PTHR30032:SF4">
    <property type="entry name" value="AMIDASE ENHANCER"/>
    <property type="match status" value="1"/>
</dbReference>
<evidence type="ECO:0000313" key="2">
    <source>
        <dbReference type="Proteomes" id="UP000001106"/>
    </source>
</evidence>
<dbReference type="STRING" id="419665.Maeo_0821"/>
<accession>A6UV82</accession>
<dbReference type="AlphaFoldDB" id="A6UV82"/>
<dbReference type="EMBL" id="CP000743">
    <property type="protein sequence ID" value="ABR56404.1"/>
    <property type="molecule type" value="Genomic_DNA"/>
</dbReference>
<dbReference type="Gene3D" id="3.40.50.12090">
    <property type="match status" value="1"/>
</dbReference>
<keyword evidence="2" id="KW-1185">Reference proteome</keyword>
<protein>
    <submittedName>
        <fullName evidence="1">Cell wall-binding domain-like protein</fullName>
    </submittedName>
</protein>
<sequence length="330" mass="37502">MKKIKYIILSFLIILINGTNAITIGEEKPSLVDVVVITNDNWVDCLSAINYAYENDGVILQTNGDKLNPEVEQIISAINPKKIVIVGGNKAISYDIEKDLEKYGTVVRIWGMDRVETNEKVIKQLNTNKTMVLVNAHNFSNVVKVSNQYIPVYVGVMVFNPNEVVRYYNKDTVHIYKNNRLIGTYSRNNVVEVPKKIIVIKKPNIDNITNCYGNDIEKFGYIPVNIKNSHYGVIVDKNNPSALLLSKYLGAPAIMGNDKKYIIEYNNDSVNNSIIVSTNIIVLKKAKELYLTNNDVEQSLNEAKTQLWSKKIPVDKYDIPHRFLRAYVEK</sequence>
<dbReference type="Proteomes" id="UP000001106">
    <property type="component" value="Chromosome"/>
</dbReference>
<dbReference type="HOGENOM" id="CLU_840944_0_0_2"/>
<proteinExistence type="predicted"/>
<gene>
    <name evidence="1" type="ordered locus">Maeo_0821</name>
</gene>
<organism evidence="1 2">
    <name type="scientific">Methanococcus aeolicus (strain ATCC BAA-1280 / DSM 17508 / OCM 812 / Nankai-3)</name>
    <dbReference type="NCBI Taxonomy" id="419665"/>
    <lineage>
        <taxon>Archaea</taxon>
        <taxon>Methanobacteriati</taxon>
        <taxon>Methanobacteriota</taxon>
        <taxon>Methanomada group</taxon>
        <taxon>Methanococci</taxon>
        <taxon>Methanococcales</taxon>
        <taxon>Methanococcaceae</taxon>
        <taxon>Methanococcus</taxon>
    </lineage>
</organism>
<dbReference type="InterPro" id="IPR051922">
    <property type="entry name" value="Bact_Sporulation_Assoc"/>
</dbReference>
<evidence type="ECO:0000313" key="1">
    <source>
        <dbReference type="EMBL" id="ABR56404.1"/>
    </source>
</evidence>
<dbReference type="InterPro" id="IPR007253">
    <property type="entry name" value="Cell_wall-bd_2"/>
</dbReference>
<dbReference type="KEGG" id="mae:Maeo_0821"/>